<evidence type="ECO:0000256" key="1">
    <source>
        <dbReference type="SAM" id="MobiDB-lite"/>
    </source>
</evidence>
<organism evidence="2 3">
    <name type="scientific">Bacillus mesophilum</name>
    <dbReference type="NCBI Taxonomy" id="1071718"/>
    <lineage>
        <taxon>Bacteria</taxon>
        <taxon>Bacillati</taxon>
        <taxon>Bacillota</taxon>
        <taxon>Bacilli</taxon>
        <taxon>Bacillales</taxon>
        <taxon>Bacillaceae</taxon>
        <taxon>Bacillus</taxon>
    </lineage>
</organism>
<feature type="compositionally biased region" description="Polar residues" evidence="1">
    <location>
        <begin position="52"/>
        <end position="75"/>
    </location>
</feature>
<feature type="compositionally biased region" description="Low complexity" evidence="1">
    <location>
        <begin position="76"/>
        <end position="85"/>
    </location>
</feature>
<gene>
    <name evidence="2" type="ORF">F7732_02710</name>
</gene>
<dbReference type="EMBL" id="WBOT01000001">
    <property type="protein sequence ID" value="KAB2335503.1"/>
    <property type="molecule type" value="Genomic_DNA"/>
</dbReference>
<protein>
    <submittedName>
        <fullName evidence="2">Uncharacterized protein</fullName>
    </submittedName>
</protein>
<sequence>MPDQEGSNFRVSVNGEEMTGTDAQEFAKNLATNLSGTFSNFFSGLFGNITGEQGTGSANQANPLSNLSNILNDDQSGNNSSNPLNLSGLNLNNMLPVFESSDDNNKIKMSWNGNTLFDLDLTNLQNSGNNNSNNS</sequence>
<comment type="caution">
    <text evidence="2">The sequence shown here is derived from an EMBL/GenBank/DDBJ whole genome shotgun (WGS) entry which is preliminary data.</text>
</comment>
<dbReference type="Proteomes" id="UP000441354">
    <property type="component" value="Unassembled WGS sequence"/>
</dbReference>
<dbReference type="AlphaFoldDB" id="A0A7V7RQ87"/>
<proteinExistence type="predicted"/>
<feature type="region of interest" description="Disordered" evidence="1">
    <location>
        <begin position="52"/>
        <end position="85"/>
    </location>
</feature>
<evidence type="ECO:0000313" key="3">
    <source>
        <dbReference type="Proteomes" id="UP000441354"/>
    </source>
</evidence>
<reference evidence="2 3" key="1">
    <citation type="journal article" date="2014" name="Arch. Microbiol.">
        <title>Bacillus mesophilum sp. nov., strain IITR-54T, a novel 4-chlorobiphenyl dechlorinating bacterium.</title>
        <authorList>
            <person name="Manickam N."/>
            <person name="Singh N.K."/>
            <person name="Bajaj A."/>
            <person name="Kumar R.M."/>
            <person name="Kaur G."/>
            <person name="Kaur N."/>
            <person name="Bala M."/>
            <person name="Kumar A."/>
            <person name="Mayilraj S."/>
        </authorList>
    </citation>
    <scope>NUCLEOTIDE SEQUENCE [LARGE SCALE GENOMIC DNA]</scope>
    <source>
        <strain evidence="2 3">IITR-54</strain>
    </source>
</reference>
<dbReference type="OrthoDB" id="2875916at2"/>
<dbReference type="RefSeq" id="WP_151572131.1">
    <property type="nucleotide sequence ID" value="NZ_WBOT01000001.1"/>
</dbReference>
<accession>A0A7V7RQ87</accession>
<evidence type="ECO:0000313" key="2">
    <source>
        <dbReference type="EMBL" id="KAB2335503.1"/>
    </source>
</evidence>
<keyword evidence="3" id="KW-1185">Reference proteome</keyword>
<name>A0A7V7RQ87_9BACI</name>